<sequence>MLGKSHFNRRALLLGLSGVFAAFAVAPIRLQSATADQSSPQLAQSRVTLTGAGASFPAPLYQRWFSEYSKLNPNVQVSYQSVGSGAGVNQFTAGTVDFGASDVAMTDAEIAKVSKGVVLLPMTAGSVVVVFNVPGVTSLRLSRTALAGIFLGQIKTWNNPAIAATNKGAKLPNLPIRIVHRSDGSGTTALFTRYLSAISPQWKNGPGEGRSVQWPTGTGAKGNEGVSALLEQTKGGIAYVEYFYAKSNKIPAAALQNRSGNFIQANAQTSSATLAGIKLPENLRGFDADPTGPNEYPIVSFTWIMAYRNMGNPTKARALRQVLTWSAREGQAFADDLGYIPLPPSVQQRVIKAINLIQ</sequence>
<accession>B8HV05</accession>
<evidence type="ECO:0000256" key="1">
    <source>
        <dbReference type="ARBA" id="ARBA00008725"/>
    </source>
</evidence>
<evidence type="ECO:0000313" key="6">
    <source>
        <dbReference type="EMBL" id="ACL43052.1"/>
    </source>
</evidence>
<evidence type="ECO:0000256" key="3">
    <source>
        <dbReference type="ARBA" id="ARBA00022592"/>
    </source>
</evidence>
<evidence type="ECO:0000256" key="2">
    <source>
        <dbReference type="ARBA" id="ARBA00022448"/>
    </source>
</evidence>
<dbReference type="SUPFAM" id="SSF53850">
    <property type="entry name" value="Periplasmic binding protein-like II"/>
    <property type="match status" value="1"/>
</dbReference>
<dbReference type="NCBIfam" id="TIGR00975">
    <property type="entry name" value="3a0107s03"/>
    <property type="match status" value="1"/>
</dbReference>
<dbReference type="InterPro" id="IPR024370">
    <property type="entry name" value="PBP_domain"/>
</dbReference>
<dbReference type="PANTHER" id="PTHR42996:SF1">
    <property type="entry name" value="PHOSPHATE-BINDING PROTEIN PSTS"/>
    <property type="match status" value="1"/>
</dbReference>
<dbReference type="STRING" id="395961.Cyan7425_0664"/>
<reference evidence="6" key="1">
    <citation type="submission" date="2009-01" db="EMBL/GenBank/DDBJ databases">
        <title>Complete sequence of chromosome Cyanothece sp. PCC 7425.</title>
        <authorList>
            <consortium name="US DOE Joint Genome Institute"/>
            <person name="Lucas S."/>
            <person name="Copeland A."/>
            <person name="Lapidus A."/>
            <person name="Glavina del Rio T."/>
            <person name="Dalin E."/>
            <person name="Tice H."/>
            <person name="Bruce D."/>
            <person name="Goodwin L."/>
            <person name="Pitluck S."/>
            <person name="Sims D."/>
            <person name="Meineke L."/>
            <person name="Brettin T."/>
            <person name="Detter J.C."/>
            <person name="Han C."/>
            <person name="Larimer F."/>
            <person name="Land M."/>
            <person name="Hauser L."/>
            <person name="Kyrpides N."/>
            <person name="Ovchinnikova G."/>
            <person name="Liberton M."/>
            <person name="Stoeckel J."/>
            <person name="Banerjee A."/>
            <person name="Singh A."/>
            <person name="Page L."/>
            <person name="Sato H."/>
            <person name="Zhao L."/>
            <person name="Sherman L."/>
            <person name="Pakrasi H."/>
            <person name="Richardson P."/>
        </authorList>
    </citation>
    <scope>NUCLEOTIDE SEQUENCE</scope>
    <source>
        <strain evidence="6">PCC 7425</strain>
    </source>
</reference>
<dbReference type="PANTHER" id="PTHR42996">
    <property type="entry name" value="PHOSPHATE-BINDING PROTEIN PSTS"/>
    <property type="match status" value="1"/>
</dbReference>
<dbReference type="HOGENOM" id="CLU_034528_1_1_3"/>
<dbReference type="PIRSF" id="PIRSF002756">
    <property type="entry name" value="PstS"/>
    <property type="match status" value="1"/>
</dbReference>
<dbReference type="Gene3D" id="3.40.190.10">
    <property type="entry name" value="Periplasmic binding protein-like II"/>
    <property type="match status" value="2"/>
</dbReference>
<gene>
    <name evidence="6" type="ordered locus">Cyan7425_0664</name>
</gene>
<dbReference type="KEGG" id="cyn:Cyan7425_0664"/>
<evidence type="ECO:0000256" key="4">
    <source>
        <dbReference type="PIRNR" id="PIRNR002756"/>
    </source>
</evidence>
<comment type="similarity">
    <text evidence="1 4">Belongs to the PstS family.</text>
</comment>
<dbReference type="GO" id="GO:0042301">
    <property type="term" value="F:phosphate ion binding"/>
    <property type="evidence" value="ECO:0007669"/>
    <property type="project" value="InterPro"/>
</dbReference>
<dbReference type="InterPro" id="IPR005673">
    <property type="entry name" value="ABC_phos-bd_PstS"/>
</dbReference>
<dbReference type="EMBL" id="CP001344">
    <property type="protein sequence ID" value="ACL43052.1"/>
    <property type="molecule type" value="Genomic_DNA"/>
</dbReference>
<keyword evidence="2 4" id="KW-0813">Transport</keyword>
<dbReference type="GO" id="GO:0043190">
    <property type="term" value="C:ATP-binding cassette (ABC) transporter complex"/>
    <property type="evidence" value="ECO:0007669"/>
    <property type="project" value="InterPro"/>
</dbReference>
<keyword evidence="3 4" id="KW-0592">Phosphate transport</keyword>
<proteinExistence type="inferred from homology"/>
<feature type="domain" description="PBP" evidence="5">
    <location>
        <begin position="42"/>
        <end position="327"/>
    </location>
</feature>
<dbReference type="AlphaFoldDB" id="B8HV05"/>
<dbReference type="Pfam" id="PF12849">
    <property type="entry name" value="PBP_like_2"/>
    <property type="match status" value="1"/>
</dbReference>
<dbReference type="GO" id="GO:0035435">
    <property type="term" value="P:phosphate ion transmembrane transport"/>
    <property type="evidence" value="ECO:0007669"/>
    <property type="project" value="InterPro"/>
</dbReference>
<dbReference type="InterPro" id="IPR050962">
    <property type="entry name" value="Phosphate-bind_PstS"/>
</dbReference>
<dbReference type="eggNOG" id="COG0226">
    <property type="taxonomic scope" value="Bacteria"/>
</dbReference>
<evidence type="ECO:0000259" key="5">
    <source>
        <dbReference type="Pfam" id="PF12849"/>
    </source>
</evidence>
<dbReference type="OrthoDB" id="9790048at2"/>
<name>B8HV05_CYAP4</name>
<organism evidence="6">
    <name type="scientific">Cyanothece sp. (strain PCC 7425 / ATCC 29141)</name>
    <dbReference type="NCBI Taxonomy" id="395961"/>
    <lineage>
        <taxon>Bacteria</taxon>
        <taxon>Bacillati</taxon>
        <taxon>Cyanobacteriota</taxon>
        <taxon>Cyanophyceae</taxon>
        <taxon>Gomontiellales</taxon>
        <taxon>Cyanothecaceae</taxon>
        <taxon>Cyanothece</taxon>
    </lineage>
</organism>
<dbReference type="CDD" id="cd13565">
    <property type="entry name" value="PBP2_PstS"/>
    <property type="match status" value="1"/>
</dbReference>
<protein>
    <recommendedName>
        <fullName evidence="4">Phosphate-binding protein</fullName>
    </recommendedName>
</protein>